<feature type="repeat" description="WD" evidence="3">
    <location>
        <begin position="1215"/>
        <end position="1256"/>
    </location>
</feature>
<dbReference type="Gene3D" id="3.40.50.300">
    <property type="entry name" value="P-loop containing nucleotide triphosphate hydrolases"/>
    <property type="match status" value="1"/>
</dbReference>
<evidence type="ECO:0000256" key="1">
    <source>
        <dbReference type="ARBA" id="ARBA00022574"/>
    </source>
</evidence>
<dbReference type="PANTHER" id="PTHR19848">
    <property type="entry name" value="WD40 REPEAT PROTEIN"/>
    <property type="match status" value="1"/>
</dbReference>
<dbReference type="Pfam" id="PF00805">
    <property type="entry name" value="Pentapeptide"/>
    <property type="match status" value="1"/>
</dbReference>
<dbReference type="SMART" id="SM00320">
    <property type="entry name" value="WD40"/>
    <property type="match status" value="11"/>
</dbReference>
<dbReference type="SUPFAM" id="SSF50978">
    <property type="entry name" value="WD40 repeat-like"/>
    <property type="match status" value="1"/>
</dbReference>
<dbReference type="SUPFAM" id="SSF50998">
    <property type="entry name" value="Quinoprotein alcohol dehydrogenase-like"/>
    <property type="match status" value="1"/>
</dbReference>
<feature type="repeat" description="WD" evidence="3">
    <location>
        <begin position="1508"/>
        <end position="1539"/>
    </location>
</feature>
<feature type="repeat" description="WD" evidence="3">
    <location>
        <begin position="1298"/>
        <end position="1338"/>
    </location>
</feature>
<feature type="repeat" description="WD" evidence="3">
    <location>
        <begin position="1381"/>
        <end position="1423"/>
    </location>
</feature>
<dbReference type="PANTHER" id="PTHR19848:SF8">
    <property type="entry name" value="F-BOX AND WD REPEAT DOMAIN CONTAINING 7"/>
    <property type="match status" value="1"/>
</dbReference>
<comment type="caution">
    <text evidence="7">The sequence shown here is derived from an EMBL/GenBank/DDBJ whole genome shotgun (WGS) entry which is preliminary data.</text>
</comment>
<protein>
    <recommendedName>
        <fullName evidence="9">WD40 repeat-like protein</fullName>
    </recommendedName>
</protein>
<evidence type="ECO:0000259" key="6">
    <source>
        <dbReference type="Pfam" id="PF23948"/>
    </source>
</evidence>
<dbReference type="InterPro" id="IPR015943">
    <property type="entry name" value="WD40/YVTN_repeat-like_dom_sf"/>
</dbReference>
<dbReference type="Gene3D" id="2.130.10.10">
    <property type="entry name" value="YVTN repeat-like/Quinoprotein amine dehydrogenase"/>
    <property type="match status" value="4"/>
</dbReference>
<feature type="repeat" description="WD" evidence="3">
    <location>
        <begin position="1339"/>
        <end position="1370"/>
    </location>
</feature>
<feature type="domain" description="NACHT" evidence="5">
    <location>
        <begin position="602"/>
        <end position="760"/>
    </location>
</feature>
<dbReference type="SUPFAM" id="SSF52540">
    <property type="entry name" value="P-loop containing nucleoside triphosphate hydrolases"/>
    <property type="match status" value="1"/>
</dbReference>
<feature type="repeat" description="WD" evidence="3">
    <location>
        <begin position="1173"/>
        <end position="1214"/>
    </location>
</feature>
<dbReference type="Pfam" id="PF00400">
    <property type="entry name" value="WD40"/>
    <property type="match status" value="9"/>
</dbReference>
<dbReference type="PROSITE" id="PS00678">
    <property type="entry name" value="WD_REPEATS_1"/>
    <property type="match status" value="3"/>
</dbReference>
<dbReference type="Gene3D" id="2.160.20.80">
    <property type="entry name" value="E3 ubiquitin-protein ligase SopA"/>
    <property type="match status" value="1"/>
</dbReference>
<feature type="compositionally biased region" description="Polar residues" evidence="4">
    <location>
        <begin position="23"/>
        <end position="37"/>
    </location>
</feature>
<feature type="repeat" description="WD" evidence="3">
    <location>
        <begin position="1257"/>
        <end position="1298"/>
    </location>
</feature>
<dbReference type="InterPro" id="IPR056251">
    <property type="entry name" value="Arm_rpt_dom"/>
</dbReference>
<dbReference type="Pfam" id="PF23948">
    <property type="entry name" value="ARM_5"/>
    <property type="match status" value="1"/>
</dbReference>
<feature type="domain" description="Arm-like repeat" evidence="6">
    <location>
        <begin position="125"/>
        <end position="487"/>
    </location>
</feature>
<feature type="repeat" description="WD" evidence="3">
    <location>
        <begin position="1466"/>
        <end position="1503"/>
    </location>
</feature>
<evidence type="ECO:0000259" key="5">
    <source>
        <dbReference type="Pfam" id="PF05729"/>
    </source>
</evidence>
<feature type="compositionally biased region" description="Low complexity" evidence="4">
    <location>
        <begin position="9"/>
        <end position="22"/>
    </location>
</feature>
<dbReference type="InterPro" id="IPR027417">
    <property type="entry name" value="P-loop_NTPase"/>
</dbReference>
<dbReference type="InterPro" id="IPR001646">
    <property type="entry name" value="5peptide_repeat"/>
</dbReference>
<reference evidence="7 8" key="1">
    <citation type="journal article" date="2020" name="Fungal Divers.">
        <title>Resolving the Mortierellaceae phylogeny through synthesis of multi-gene phylogenetics and phylogenomics.</title>
        <authorList>
            <person name="Vandepol N."/>
            <person name="Liber J."/>
            <person name="Desiro A."/>
            <person name="Na H."/>
            <person name="Kennedy M."/>
            <person name="Barry K."/>
            <person name="Grigoriev I.V."/>
            <person name="Miller A.N."/>
            <person name="O'Donnell K."/>
            <person name="Stajich J.E."/>
            <person name="Bonito G."/>
        </authorList>
    </citation>
    <scope>NUCLEOTIDE SEQUENCE [LARGE SCALE GENOMIC DNA]</scope>
    <source>
        <strain evidence="7 8">AD045</strain>
    </source>
</reference>
<dbReference type="InterPro" id="IPR007111">
    <property type="entry name" value="NACHT_NTPase"/>
</dbReference>
<evidence type="ECO:0000313" key="7">
    <source>
        <dbReference type="EMBL" id="KAG0295123.1"/>
    </source>
</evidence>
<dbReference type="PROSITE" id="PS50294">
    <property type="entry name" value="WD_REPEATS_REGION"/>
    <property type="match status" value="6"/>
</dbReference>
<dbReference type="PROSITE" id="PS50082">
    <property type="entry name" value="WD_REPEATS_2"/>
    <property type="match status" value="8"/>
</dbReference>
<proteinExistence type="predicted"/>
<keyword evidence="8" id="KW-1185">Reference proteome</keyword>
<dbReference type="Pfam" id="PF05729">
    <property type="entry name" value="NACHT"/>
    <property type="match status" value="1"/>
</dbReference>
<dbReference type="EMBL" id="JAAAIM010000095">
    <property type="protein sequence ID" value="KAG0295123.1"/>
    <property type="molecule type" value="Genomic_DNA"/>
</dbReference>
<feature type="region of interest" description="Disordered" evidence="4">
    <location>
        <begin position="1"/>
        <end position="39"/>
    </location>
</feature>
<dbReference type="SUPFAM" id="SSF141571">
    <property type="entry name" value="Pentapeptide repeat-like"/>
    <property type="match status" value="1"/>
</dbReference>
<dbReference type="CDD" id="cd00200">
    <property type="entry name" value="WD40"/>
    <property type="match status" value="2"/>
</dbReference>
<dbReference type="InterPro" id="IPR011047">
    <property type="entry name" value="Quinoprotein_ADH-like_sf"/>
</dbReference>
<evidence type="ECO:0000256" key="4">
    <source>
        <dbReference type="SAM" id="MobiDB-lite"/>
    </source>
</evidence>
<keyword evidence="1 3" id="KW-0853">WD repeat</keyword>
<evidence type="ECO:0000313" key="8">
    <source>
        <dbReference type="Proteomes" id="UP001194696"/>
    </source>
</evidence>
<dbReference type="InterPro" id="IPR001680">
    <property type="entry name" value="WD40_rpt"/>
</dbReference>
<evidence type="ECO:0008006" key="9">
    <source>
        <dbReference type="Google" id="ProtNLM"/>
    </source>
</evidence>
<gene>
    <name evidence="7" type="ORF">BGZ96_012510</name>
</gene>
<accession>A0ABQ7KDG1</accession>
<evidence type="ECO:0000256" key="3">
    <source>
        <dbReference type="PROSITE-ProRule" id="PRU00221"/>
    </source>
</evidence>
<dbReference type="InterPro" id="IPR019775">
    <property type="entry name" value="WD40_repeat_CS"/>
</dbReference>
<organism evidence="7 8">
    <name type="scientific">Linnemannia gamsii</name>
    <dbReference type="NCBI Taxonomy" id="64522"/>
    <lineage>
        <taxon>Eukaryota</taxon>
        <taxon>Fungi</taxon>
        <taxon>Fungi incertae sedis</taxon>
        <taxon>Mucoromycota</taxon>
        <taxon>Mortierellomycotina</taxon>
        <taxon>Mortierellomycetes</taxon>
        <taxon>Mortierellales</taxon>
        <taxon>Mortierellaceae</taxon>
        <taxon>Linnemannia</taxon>
    </lineage>
</organism>
<evidence type="ECO:0000256" key="2">
    <source>
        <dbReference type="ARBA" id="ARBA00022737"/>
    </source>
</evidence>
<dbReference type="InterPro" id="IPR036322">
    <property type="entry name" value="WD40_repeat_dom_sf"/>
</dbReference>
<keyword evidence="2" id="KW-0677">Repeat</keyword>
<sequence>MTTSKHDTSSANSSPATTPPITQSAPTSVKRPSTKEVSCSEVRVKDRTVPTLFARQFGPGNVLHHKDDLPWLFIFPQNVTVPSPLVSLPPPGARLETTAQLAYCNHLLLAHLSPSLIAASITPPQDPAQQATIASILQSKEEQGYIREMTIRVIEEFVAVNVKTPEVIAEVILLGPYLDQEYHRKLLNCIIAELETARLLDVDLLQGLVQLVECAQLNYLLPEDLARILVVLRTRLQDTYQQSTKHPYYLTLALSHLLDVMVEGKVQDLRRVVDHEPLSQILGHLANNSDPYLKHQAACALQGLLHVPNDEIRRQFMLQQAGSITMGLLGVASVCKLDQGEFRDGVKHLYMAAGDAHEVATRIDGGVESLLGSGQDVVVSVKGHVVSGERQLWYSALREAQEHIRNGRLADFNYLVFEAPCHREIRFQWGVCLLLGEMAADQQWKDTTRHHATDLLAELYKNDAIWASNGEIDRLILHIIRQVVNLPESAISDFADSALQGLEKEGTTAKQVLYRDIMASPLSPYSATVRLSAPPSSPLLARVLAVPDVEYDIQKLRTQRLKERENVLYIPPQAKPTLRSPDNTLFPLMESALEFLASPGQVLLLLGDSGGGKSTFNLQLEHTLWREYKRGGPIPLYISLPAIDNPQNEMIDKQLRRLFLFSEVQIQELRQNRQFIVICDGYDESHLWKNLYTTNQLNKPGQWMVKVVISCRTQYLGSDYRSRFEPTVDRYAHTTVDFFQEVVLAPFSRSQIEQYVEQYVQLVLLQVSTSSQQVWSVNDYMDKLVKIPNLIDLVSNPFLLTLALRALPNVVRSNQDISLVRLTRVGLYESFTKEWLEINKRRLEDSSLSPQARSIFDILRDEGFVQVGINYQKELATAIFQHQDGNPIVKYSHLRDRYTWKAPFFSPDTQTTILREVSPLTRSGNQFRFLHRSILEYLYSRVISDPYNPYQDPEESESAADKSRKSFVGHPLNQRSIVREPSILQFLAEHTVLDPLFKSRLFDAVEDSKSDATVSQAAANAISVLVRAGVRFNGADLRGVRIPGADLRGGQFDCALLDGADLSNVNFTKTWMRQATLNRTQMTGALFGQSPYFRLEGEVLCCVFSTDGGLLVVSCNINRVHIFNTTTWTRIAKYSGGGAIAISPATGELAKSGQDKNTVEVGDILTGKVRLKLVGHGYKVTCIAYSSDGSQIVTSSKGTTLRIWSTSFGNTLHTLNGHHKSVNGVAFSPTKSQLVSCSDDTTLRIWNSQSGELVNVLRGHLYGVVYVAYSTNGYQIASGARDGGVGLWDANTGENHQMLSHSGPVRSLTYSTDNRQVVSVDNQGIHVWDARNGVRIKTLSGELSRFTSVVYSPTDDCFASGSGDGTVRVWGAGGTLLNEFSGEHLGRWTCVALSPSVSKHAVTGNADGTIHLWETSTGKLLSILDGSKEAIYAVAFSPCGQRIASVSSGNTVLLRCAQTGDYQHVFEGHTGRGVTVAFSPSGHQIVSAGQDTTVRTWSCETGEVGFIMNGHSDQVNNVVYSPAGHQIASCSQDKTVRLWCTLTGGQLFVLNLSESVQRVMYSLHGQEVITLSGNGGVFKCWDPLSGRSRTWMELFQSTVGPSVDIQWSQGVNCTYLTTSGFKKVRVWKLIEKDYAFEIQLLWGLGKVELCMAEASLYGAVGLSRTELLSAEKHGAVIDRCL</sequence>
<dbReference type="Proteomes" id="UP001194696">
    <property type="component" value="Unassembled WGS sequence"/>
</dbReference>
<name>A0ABQ7KDG1_9FUNG</name>
<dbReference type="SUPFAM" id="SSF101898">
    <property type="entry name" value="NHL repeat"/>
    <property type="match status" value="1"/>
</dbReference>